<dbReference type="InterPro" id="IPR036271">
    <property type="entry name" value="Tet_transcr_reg_TetR-rel_C_sf"/>
</dbReference>
<organism evidence="6 7">
    <name type="scientific">Histidinibacterium aquaticum</name>
    <dbReference type="NCBI Taxonomy" id="2613962"/>
    <lineage>
        <taxon>Bacteria</taxon>
        <taxon>Pseudomonadati</taxon>
        <taxon>Pseudomonadota</taxon>
        <taxon>Alphaproteobacteria</taxon>
        <taxon>Rhodobacterales</taxon>
        <taxon>Paracoccaceae</taxon>
        <taxon>Histidinibacterium</taxon>
    </lineage>
</organism>
<dbReference type="GO" id="GO:0000976">
    <property type="term" value="F:transcription cis-regulatory region binding"/>
    <property type="evidence" value="ECO:0007669"/>
    <property type="project" value="TreeGrafter"/>
</dbReference>
<keyword evidence="1" id="KW-0805">Transcription regulation</keyword>
<name>A0A5J5GK07_9RHOB</name>
<dbReference type="EMBL" id="VYQE01000003">
    <property type="protein sequence ID" value="KAA9007993.1"/>
    <property type="molecule type" value="Genomic_DNA"/>
</dbReference>
<dbReference type="SUPFAM" id="SSF46689">
    <property type="entry name" value="Homeodomain-like"/>
    <property type="match status" value="1"/>
</dbReference>
<accession>A0A5J5GK07</accession>
<dbReference type="InterPro" id="IPR025996">
    <property type="entry name" value="MT1864/Rv1816-like_C"/>
</dbReference>
<keyword evidence="2 4" id="KW-0238">DNA-binding</keyword>
<evidence type="ECO:0000256" key="3">
    <source>
        <dbReference type="ARBA" id="ARBA00023163"/>
    </source>
</evidence>
<comment type="caution">
    <text evidence="6">The sequence shown here is derived from an EMBL/GenBank/DDBJ whole genome shotgun (WGS) entry which is preliminary data.</text>
</comment>
<keyword evidence="3" id="KW-0804">Transcription</keyword>
<dbReference type="InterPro" id="IPR009057">
    <property type="entry name" value="Homeodomain-like_sf"/>
</dbReference>
<evidence type="ECO:0000313" key="6">
    <source>
        <dbReference type="EMBL" id="KAA9007993.1"/>
    </source>
</evidence>
<dbReference type="PANTHER" id="PTHR30055">
    <property type="entry name" value="HTH-TYPE TRANSCRIPTIONAL REGULATOR RUTR"/>
    <property type="match status" value="1"/>
</dbReference>
<dbReference type="GO" id="GO:0003700">
    <property type="term" value="F:DNA-binding transcription factor activity"/>
    <property type="evidence" value="ECO:0007669"/>
    <property type="project" value="TreeGrafter"/>
</dbReference>
<feature type="DNA-binding region" description="H-T-H motif" evidence="4">
    <location>
        <begin position="33"/>
        <end position="52"/>
    </location>
</feature>
<dbReference type="AlphaFoldDB" id="A0A5J5GK07"/>
<evidence type="ECO:0000259" key="5">
    <source>
        <dbReference type="PROSITE" id="PS50977"/>
    </source>
</evidence>
<dbReference type="PROSITE" id="PS50977">
    <property type="entry name" value="HTH_TETR_2"/>
    <property type="match status" value="1"/>
</dbReference>
<dbReference type="RefSeq" id="WP_150445276.1">
    <property type="nucleotide sequence ID" value="NZ_VYQE01000003.1"/>
</dbReference>
<sequence length="198" mass="22343">MPKEKKYHHGDLKPALVEAGIAILEEEGLDRLSLRAIAGRVGVSHTAPRNHFANLRALLTAIGTEGFRRHAAAMREGLTETSPGPERLQAATEGYIRFARRHPALFELMFSKHYCDFDDPDLLAAARRSYAVLEEISRGLDWPGAEGPDRQLRTETMLWSLVHGYALLALNGQIREGEERGRMPWITEVVPRFRYEEA</sequence>
<evidence type="ECO:0000313" key="7">
    <source>
        <dbReference type="Proteomes" id="UP000326554"/>
    </source>
</evidence>
<evidence type="ECO:0000256" key="4">
    <source>
        <dbReference type="PROSITE-ProRule" id="PRU00335"/>
    </source>
</evidence>
<evidence type="ECO:0000256" key="1">
    <source>
        <dbReference type="ARBA" id="ARBA00023015"/>
    </source>
</evidence>
<dbReference type="Gene3D" id="1.10.357.10">
    <property type="entry name" value="Tetracycline Repressor, domain 2"/>
    <property type="match status" value="1"/>
</dbReference>
<reference evidence="6 7" key="1">
    <citation type="submission" date="2019-09" db="EMBL/GenBank/DDBJ databases">
        <authorList>
            <person name="Park J.-S."/>
            <person name="Choi H.-J."/>
        </authorList>
    </citation>
    <scope>NUCLEOTIDE SEQUENCE [LARGE SCALE GENOMIC DNA]</scope>
    <source>
        <strain evidence="6 7">176SS1-4</strain>
    </source>
</reference>
<dbReference type="Proteomes" id="UP000326554">
    <property type="component" value="Unassembled WGS sequence"/>
</dbReference>
<dbReference type="InterPro" id="IPR050109">
    <property type="entry name" value="HTH-type_TetR-like_transc_reg"/>
</dbReference>
<evidence type="ECO:0000256" key="2">
    <source>
        <dbReference type="ARBA" id="ARBA00023125"/>
    </source>
</evidence>
<gene>
    <name evidence="6" type="ORF">F3S47_10805</name>
</gene>
<feature type="domain" description="HTH tetR-type" evidence="5">
    <location>
        <begin position="10"/>
        <end position="70"/>
    </location>
</feature>
<keyword evidence="7" id="KW-1185">Reference proteome</keyword>
<dbReference type="SUPFAM" id="SSF48498">
    <property type="entry name" value="Tetracyclin repressor-like, C-terminal domain"/>
    <property type="match status" value="1"/>
</dbReference>
<dbReference type="InterPro" id="IPR001647">
    <property type="entry name" value="HTH_TetR"/>
</dbReference>
<dbReference type="PANTHER" id="PTHR30055:SF220">
    <property type="entry name" value="TETR-FAMILY REGULATORY PROTEIN"/>
    <property type="match status" value="1"/>
</dbReference>
<dbReference type="Pfam" id="PF13305">
    <property type="entry name" value="TetR_C_33"/>
    <property type="match status" value="1"/>
</dbReference>
<proteinExistence type="predicted"/>
<protein>
    <submittedName>
        <fullName evidence="6">TetR/AcrR family transcriptional regulator</fullName>
    </submittedName>
</protein>